<accession>A0A6H0SJB3</accession>
<keyword evidence="7" id="KW-1185">Reference proteome</keyword>
<sequence>MDSDVPVRQSMAHWLQLSSLELLVGIADHGSLSAGARAVGMAQSNASRALKTLERRLGYALVARKTSGSTLTAEGVLTVQWAREALAGLNAFAAGVRSLAEHGQTELEFAASMTVAEYLAPSWIGQLHEQLPSVTPRMRIMNSHDVIQAVELEQLGFGFVETPHLPSALQSREVFRDEMLIVVAPSHPWAARKHPVTLEELQETALIEREEGSGTRAFLDSLATAERAKPIAEFNSNATIGQLVAGGMGPAVLSQLAVESQIKQGTLVEVPFAGPALMRKLCAIWRKERVLNPNERTLLEIAISAR</sequence>
<reference evidence="6 7" key="1">
    <citation type="submission" date="2018-09" db="EMBL/GenBank/DDBJ databases">
        <title>Glutamicibacter mishrai S5-52T (LMG 29155T = KCTC 39846T).</title>
        <authorList>
            <person name="Das S.K."/>
        </authorList>
    </citation>
    <scope>NUCLEOTIDE SEQUENCE [LARGE SCALE GENOMIC DNA]</scope>
    <source>
        <strain evidence="6 7">S5-52</strain>
    </source>
</reference>
<dbReference type="RefSeq" id="WP_172511526.1">
    <property type="nucleotide sequence ID" value="NZ_CP032549.1"/>
</dbReference>
<proteinExistence type="inferred from homology"/>
<evidence type="ECO:0000313" key="7">
    <source>
        <dbReference type="Proteomes" id="UP000502331"/>
    </source>
</evidence>
<dbReference type="Gene3D" id="3.40.190.10">
    <property type="entry name" value="Periplasmic binding protein-like II"/>
    <property type="match status" value="2"/>
</dbReference>
<dbReference type="SUPFAM" id="SSF53850">
    <property type="entry name" value="Periplasmic binding protein-like II"/>
    <property type="match status" value="1"/>
</dbReference>
<dbReference type="Pfam" id="PF00126">
    <property type="entry name" value="HTH_1"/>
    <property type="match status" value="1"/>
</dbReference>
<dbReference type="Gene3D" id="1.10.10.10">
    <property type="entry name" value="Winged helix-like DNA-binding domain superfamily/Winged helix DNA-binding domain"/>
    <property type="match status" value="1"/>
</dbReference>
<dbReference type="InterPro" id="IPR036390">
    <property type="entry name" value="WH_DNA-bd_sf"/>
</dbReference>
<dbReference type="InterPro" id="IPR005119">
    <property type="entry name" value="LysR_subst-bd"/>
</dbReference>
<dbReference type="PANTHER" id="PTHR30126:SF39">
    <property type="entry name" value="HTH-TYPE TRANSCRIPTIONAL REGULATOR CYSL"/>
    <property type="match status" value="1"/>
</dbReference>
<dbReference type="InterPro" id="IPR000847">
    <property type="entry name" value="LysR_HTH_N"/>
</dbReference>
<keyword evidence="3" id="KW-0238">DNA-binding</keyword>
<dbReference type="EMBL" id="CP032549">
    <property type="protein sequence ID" value="QIV86641.1"/>
    <property type="molecule type" value="Genomic_DNA"/>
</dbReference>
<keyword evidence="2" id="KW-0805">Transcription regulation</keyword>
<protein>
    <submittedName>
        <fullName evidence="6">LysR family transcriptional regulator</fullName>
    </submittedName>
</protein>
<dbReference type="AlphaFoldDB" id="A0A6H0SJB3"/>
<dbReference type="GO" id="GO:0000976">
    <property type="term" value="F:transcription cis-regulatory region binding"/>
    <property type="evidence" value="ECO:0007669"/>
    <property type="project" value="TreeGrafter"/>
</dbReference>
<evidence type="ECO:0000256" key="1">
    <source>
        <dbReference type="ARBA" id="ARBA00009437"/>
    </source>
</evidence>
<feature type="domain" description="HTH lysR-type" evidence="5">
    <location>
        <begin position="15"/>
        <end position="72"/>
    </location>
</feature>
<evidence type="ECO:0000256" key="3">
    <source>
        <dbReference type="ARBA" id="ARBA00023125"/>
    </source>
</evidence>
<evidence type="ECO:0000256" key="2">
    <source>
        <dbReference type="ARBA" id="ARBA00023015"/>
    </source>
</evidence>
<name>A0A6H0SJB3_9MICC</name>
<dbReference type="GO" id="GO:0003700">
    <property type="term" value="F:DNA-binding transcription factor activity"/>
    <property type="evidence" value="ECO:0007669"/>
    <property type="project" value="InterPro"/>
</dbReference>
<organism evidence="6 7">
    <name type="scientific">Glutamicibacter mishrai</name>
    <dbReference type="NCBI Taxonomy" id="1775880"/>
    <lineage>
        <taxon>Bacteria</taxon>
        <taxon>Bacillati</taxon>
        <taxon>Actinomycetota</taxon>
        <taxon>Actinomycetes</taxon>
        <taxon>Micrococcales</taxon>
        <taxon>Micrococcaceae</taxon>
        <taxon>Glutamicibacter</taxon>
    </lineage>
</organism>
<evidence type="ECO:0000256" key="4">
    <source>
        <dbReference type="ARBA" id="ARBA00023163"/>
    </source>
</evidence>
<comment type="similarity">
    <text evidence="1">Belongs to the LysR transcriptional regulatory family.</text>
</comment>
<evidence type="ECO:0000259" key="5">
    <source>
        <dbReference type="PROSITE" id="PS50931"/>
    </source>
</evidence>
<dbReference type="SUPFAM" id="SSF46785">
    <property type="entry name" value="Winged helix' DNA-binding domain"/>
    <property type="match status" value="1"/>
</dbReference>
<dbReference type="Pfam" id="PF03466">
    <property type="entry name" value="LysR_substrate"/>
    <property type="match status" value="1"/>
</dbReference>
<keyword evidence="4" id="KW-0804">Transcription</keyword>
<gene>
    <name evidence="6" type="ORF">D3791_05550</name>
</gene>
<dbReference type="PANTHER" id="PTHR30126">
    <property type="entry name" value="HTH-TYPE TRANSCRIPTIONAL REGULATOR"/>
    <property type="match status" value="1"/>
</dbReference>
<dbReference type="InterPro" id="IPR036388">
    <property type="entry name" value="WH-like_DNA-bd_sf"/>
</dbReference>
<dbReference type="PROSITE" id="PS50931">
    <property type="entry name" value="HTH_LYSR"/>
    <property type="match status" value="1"/>
</dbReference>
<dbReference type="Proteomes" id="UP000502331">
    <property type="component" value="Chromosome"/>
</dbReference>
<evidence type="ECO:0000313" key="6">
    <source>
        <dbReference type="EMBL" id="QIV86641.1"/>
    </source>
</evidence>